<dbReference type="InterPro" id="IPR007863">
    <property type="entry name" value="Peptidase_M16_C"/>
</dbReference>
<evidence type="ECO:0000259" key="1">
    <source>
        <dbReference type="Pfam" id="PF00675"/>
    </source>
</evidence>
<dbReference type="SUPFAM" id="SSF63411">
    <property type="entry name" value="LuxS/MPP-like metallohydrolase"/>
    <property type="match status" value="2"/>
</dbReference>
<dbReference type="AlphaFoldDB" id="A0A1H3X0Z0"/>
<dbReference type="Gene3D" id="3.30.830.10">
    <property type="entry name" value="Metalloenzyme, LuxS/M16 peptidase-like"/>
    <property type="match status" value="2"/>
</dbReference>
<dbReference type="PANTHER" id="PTHR11851:SF224">
    <property type="entry name" value="PROCESSING PROTEASE"/>
    <property type="match status" value="1"/>
</dbReference>
<dbReference type="Proteomes" id="UP000199041">
    <property type="component" value="Unassembled WGS sequence"/>
</dbReference>
<evidence type="ECO:0000313" key="4">
    <source>
        <dbReference type="Proteomes" id="UP000199041"/>
    </source>
</evidence>
<sequence length="428" mass="47956">MLDRKNAPHITDPVDFDLHLKSVAVAELKNNTPVYSIDAGAEEVMSLELLFEAGSALESKPQVAVAVNNLIKNGTSKKSAYEIAETVDFFGAYLNTSCSTEYSSITISCLSKQLPNLLPLLVELLTDSQFPEQELDIYKQNSLQRLEMNLKKGEFVAGQLIDAYAYGPYHPYGKYTHKEDLAALNRQDLLSFYKGHYTNGRVKIFVAGRLPTDIFALLNDSLGSLPFNQASSLLTTIDYEHDPDKEKVHTVTNDKGSVQGAIRLERLMPGRKSPDWSALTVLNTVFGGYFGSRLMSNIREDKGYTYGIHSYLQGHLHESAWVVSTEAGRDVCPDTIKEVWKEADLLRTTLIDPEELLLVKNYVVGSVLGTLDGPFQIINRWKSYILHDLPKDHFDRHMEVVKSVSAASLKELAGKYLDESLFYQLTVY</sequence>
<organism evidence="3 4">
    <name type="scientific">Arachidicoccus rhizosphaerae</name>
    <dbReference type="NCBI Taxonomy" id="551991"/>
    <lineage>
        <taxon>Bacteria</taxon>
        <taxon>Pseudomonadati</taxon>
        <taxon>Bacteroidota</taxon>
        <taxon>Chitinophagia</taxon>
        <taxon>Chitinophagales</taxon>
        <taxon>Chitinophagaceae</taxon>
        <taxon>Arachidicoccus</taxon>
    </lineage>
</organism>
<keyword evidence="4" id="KW-1185">Reference proteome</keyword>
<dbReference type="GO" id="GO:0046872">
    <property type="term" value="F:metal ion binding"/>
    <property type="evidence" value="ECO:0007669"/>
    <property type="project" value="InterPro"/>
</dbReference>
<dbReference type="InterPro" id="IPR011765">
    <property type="entry name" value="Pept_M16_N"/>
</dbReference>
<evidence type="ECO:0000313" key="3">
    <source>
        <dbReference type="EMBL" id="SDZ92188.1"/>
    </source>
</evidence>
<dbReference type="Pfam" id="PF00675">
    <property type="entry name" value="Peptidase_M16"/>
    <property type="match status" value="1"/>
</dbReference>
<feature type="domain" description="Peptidase M16 C-terminal" evidence="2">
    <location>
        <begin position="184"/>
        <end position="361"/>
    </location>
</feature>
<protein>
    <submittedName>
        <fullName evidence="3">Predicted Zn-dependent peptidase</fullName>
    </submittedName>
</protein>
<dbReference type="Pfam" id="PF05193">
    <property type="entry name" value="Peptidase_M16_C"/>
    <property type="match status" value="1"/>
</dbReference>
<dbReference type="STRING" id="551991.SAMN05192529_10488"/>
<dbReference type="PANTHER" id="PTHR11851">
    <property type="entry name" value="METALLOPROTEASE"/>
    <property type="match status" value="1"/>
</dbReference>
<dbReference type="InterPro" id="IPR011249">
    <property type="entry name" value="Metalloenz_LuxS/M16"/>
</dbReference>
<evidence type="ECO:0000259" key="2">
    <source>
        <dbReference type="Pfam" id="PF05193"/>
    </source>
</evidence>
<proteinExistence type="predicted"/>
<dbReference type="EMBL" id="FNQY01000004">
    <property type="protein sequence ID" value="SDZ92188.1"/>
    <property type="molecule type" value="Genomic_DNA"/>
</dbReference>
<reference evidence="3 4" key="1">
    <citation type="submission" date="2016-10" db="EMBL/GenBank/DDBJ databases">
        <authorList>
            <person name="de Groot N.N."/>
        </authorList>
    </citation>
    <scope>NUCLEOTIDE SEQUENCE [LARGE SCALE GENOMIC DNA]</scope>
    <source>
        <strain evidence="3 4">Vu-144</strain>
    </source>
</reference>
<gene>
    <name evidence="3" type="ORF">SAMN05192529_10488</name>
</gene>
<name>A0A1H3X0Z0_9BACT</name>
<accession>A0A1H3X0Z0</accession>
<feature type="domain" description="Peptidase M16 N-terminal" evidence="1">
    <location>
        <begin position="41"/>
        <end position="152"/>
    </location>
</feature>
<dbReference type="RefSeq" id="WP_091394543.1">
    <property type="nucleotide sequence ID" value="NZ_FNQY01000004.1"/>
</dbReference>
<dbReference type="OrthoDB" id="9811314at2"/>
<dbReference type="InterPro" id="IPR050361">
    <property type="entry name" value="MPP/UQCRC_Complex"/>
</dbReference>